<accession>A0A7W6F3S8</accession>
<evidence type="ECO:0000256" key="3">
    <source>
        <dbReference type="SAM" id="MobiDB-lite"/>
    </source>
</evidence>
<evidence type="ECO:0000313" key="6">
    <source>
        <dbReference type="Proteomes" id="UP000538670"/>
    </source>
</evidence>
<name>A0A7W6F3S8_9SPHN</name>
<dbReference type="AlphaFoldDB" id="A0A7W6F3S8"/>
<dbReference type="GO" id="GO:0051082">
    <property type="term" value="F:unfolded protein binding"/>
    <property type="evidence" value="ECO:0007669"/>
    <property type="project" value="InterPro"/>
</dbReference>
<organism evidence="5 6">
    <name type="scientific">Sphingomonas pseudosanguinis</name>
    <dbReference type="NCBI Taxonomy" id="413712"/>
    <lineage>
        <taxon>Bacteria</taxon>
        <taxon>Pseudomonadati</taxon>
        <taxon>Pseudomonadota</taxon>
        <taxon>Alphaproteobacteria</taxon>
        <taxon>Sphingomonadales</taxon>
        <taxon>Sphingomonadaceae</taxon>
        <taxon>Sphingomonas</taxon>
    </lineage>
</organism>
<feature type="compositionally biased region" description="Low complexity" evidence="3">
    <location>
        <begin position="186"/>
        <end position="217"/>
    </location>
</feature>
<sequence length="224" mass="23539">MKTISKLLLAAALVAPAATVATSAQAQVNGVAVADPQGAIAGSRAWAAARQQIETTYKTQLDQAETRRTALTRELEPLVQAFQTARSQPNANQTALRTQAEQIETRQQAANQELQRLTQPAVRAQTYAVEQLQARLGEAVQNAVRAKNVSLLVSPQAVLFMQPTADITTAVTAELDKLVPTVSITPPANWQPGQGGQQAATPANAPAPAAAPAAAPARRQNSGR</sequence>
<dbReference type="Pfam" id="PF03938">
    <property type="entry name" value="OmpH"/>
    <property type="match status" value="1"/>
</dbReference>
<evidence type="ECO:0000313" key="5">
    <source>
        <dbReference type="EMBL" id="MBB3879705.1"/>
    </source>
</evidence>
<dbReference type="InterPro" id="IPR005632">
    <property type="entry name" value="Chaperone_Skp"/>
</dbReference>
<dbReference type="SMART" id="SM00935">
    <property type="entry name" value="OmpH"/>
    <property type="match status" value="1"/>
</dbReference>
<comment type="caution">
    <text evidence="5">The sequence shown here is derived from an EMBL/GenBank/DDBJ whole genome shotgun (WGS) entry which is preliminary data.</text>
</comment>
<reference evidence="5 6" key="1">
    <citation type="submission" date="2020-08" db="EMBL/GenBank/DDBJ databases">
        <title>Genomic Encyclopedia of Type Strains, Phase IV (KMG-IV): sequencing the most valuable type-strain genomes for metagenomic binning, comparative biology and taxonomic classification.</title>
        <authorList>
            <person name="Goeker M."/>
        </authorList>
    </citation>
    <scope>NUCLEOTIDE SEQUENCE [LARGE SCALE GENOMIC DNA]</scope>
    <source>
        <strain evidence="5 6">DSM 19512</strain>
    </source>
</reference>
<evidence type="ECO:0000256" key="1">
    <source>
        <dbReference type="ARBA" id="ARBA00009091"/>
    </source>
</evidence>
<proteinExistence type="inferred from homology"/>
<dbReference type="GO" id="GO:0050821">
    <property type="term" value="P:protein stabilization"/>
    <property type="evidence" value="ECO:0007669"/>
    <property type="project" value="TreeGrafter"/>
</dbReference>
<dbReference type="InterPro" id="IPR024930">
    <property type="entry name" value="Skp_dom_sf"/>
</dbReference>
<comment type="similarity">
    <text evidence="1">Belongs to the Skp family.</text>
</comment>
<keyword evidence="2 4" id="KW-0732">Signal</keyword>
<dbReference type="EMBL" id="JACIDH010000008">
    <property type="protein sequence ID" value="MBB3879705.1"/>
    <property type="molecule type" value="Genomic_DNA"/>
</dbReference>
<dbReference type="PANTHER" id="PTHR35089:SF1">
    <property type="entry name" value="CHAPERONE PROTEIN SKP"/>
    <property type="match status" value="1"/>
</dbReference>
<dbReference type="GO" id="GO:0005829">
    <property type="term" value="C:cytosol"/>
    <property type="evidence" value="ECO:0007669"/>
    <property type="project" value="TreeGrafter"/>
</dbReference>
<protein>
    <submittedName>
        <fullName evidence="5">Skp family chaperone for outer membrane proteins</fullName>
    </submittedName>
</protein>
<feature type="region of interest" description="Disordered" evidence="3">
    <location>
        <begin position="185"/>
        <end position="224"/>
    </location>
</feature>
<dbReference type="RefSeq" id="WP_221211472.1">
    <property type="nucleotide sequence ID" value="NZ_JACIDH010000008.1"/>
</dbReference>
<feature type="chain" id="PRO_5030861496" evidence="4">
    <location>
        <begin position="27"/>
        <end position="224"/>
    </location>
</feature>
<dbReference type="Gene3D" id="3.30.910.20">
    <property type="entry name" value="Skp domain"/>
    <property type="match status" value="1"/>
</dbReference>
<feature type="signal peptide" evidence="4">
    <location>
        <begin position="1"/>
        <end position="26"/>
    </location>
</feature>
<evidence type="ECO:0000256" key="2">
    <source>
        <dbReference type="ARBA" id="ARBA00022729"/>
    </source>
</evidence>
<evidence type="ECO:0000256" key="4">
    <source>
        <dbReference type="SAM" id="SignalP"/>
    </source>
</evidence>
<keyword evidence="6" id="KW-1185">Reference proteome</keyword>
<gene>
    <name evidence="5" type="ORF">GGR48_002133</name>
</gene>
<dbReference type="Proteomes" id="UP000538670">
    <property type="component" value="Unassembled WGS sequence"/>
</dbReference>
<dbReference type="SUPFAM" id="SSF111384">
    <property type="entry name" value="OmpH-like"/>
    <property type="match status" value="1"/>
</dbReference>
<dbReference type="PANTHER" id="PTHR35089">
    <property type="entry name" value="CHAPERONE PROTEIN SKP"/>
    <property type="match status" value="1"/>
</dbReference>